<dbReference type="Proteomes" id="UP001139319">
    <property type="component" value="Unassembled WGS sequence"/>
</dbReference>
<keyword evidence="2" id="KW-0678">Repressor</keyword>
<proteinExistence type="inferred from homology"/>
<dbReference type="GO" id="GO:0005829">
    <property type="term" value="C:cytosol"/>
    <property type="evidence" value="ECO:0007669"/>
    <property type="project" value="TreeGrafter"/>
</dbReference>
<dbReference type="GO" id="GO:0045892">
    <property type="term" value="P:negative regulation of DNA-templated transcription"/>
    <property type="evidence" value="ECO:0007669"/>
    <property type="project" value="TreeGrafter"/>
</dbReference>
<accession>A0A9X2I6A5</accession>
<comment type="cofactor">
    <cofactor evidence="8">
        <name>Mn(2+)</name>
        <dbReference type="ChEBI" id="CHEBI:29035"/>
    </cofactor>
    <cofactor evidence="8">
        <name>Fe(2+)</name>
        <dbReference type="ChEBI" id="CHEBI:29033"/>
    </cofactor>
    <text evidence="8">Binds 1 Mn(2+) or Fe(2+) ion per subunit.</text>
</comment>
<protein>
    <submittedName>
        <fullName evidence="10">Transcriptional repressor</fullName>
    </submittedName>
</protein>
<reference evidence="10" key="2">
    <citation type="submission" date="2023-01" db="EMBL/GenBank/DDBJ databases">
        <title>Gilvimarinus xylanilyticus HB14 isolated from Caulerpa lentillifera aquaculture base in Hainan, China.</title>
        <authorList>
            <person name="Zhang Y.-J."/>
        </authorList>
    </citation>
    <scope>NUCLEOTIDE SEQUENCE</scope>
    <source>
        <strain evidence="10">HB14</strain>
    </source>
</reference>
<evidence type="ECO:0000256" key="8">
    <source>
        <dbReference type="PIRSR" id="PIRSR602481-2"/>
    </source>
</evidence>
<evidence type="ECO:0000313" key="11">
    <source>
        <dbReference type="Proteomes" id="UP001139319"/>
    </source>
</evidence>
<keyword evidence="6" id="KW-0804">Transcription</keyword>
<dbReference type="GO" id="GO:0000976">
    <property type="term" value="F:transcription cis-regulatory region binding"/>
    <property type="evidence" value="ECO:0007669"/>
    <property type="project" value="TreeGrafter"/>
</dbReference>
<dbReference type="InterPro" id="IPR002481">
    <property type="entry name" value="FUR"/>
</dbReference>
<evidence type="ECO:0000256" key="3">
    <source>
        <dbReference type="ARBA" id="ARBA00022833"/>
    </source>
</evidence>
<dbReference type="Gene3D" id="1.10.10.10">
    <property type="entry name" value="Winged helix-like DNA-binding domain superfamily/Winged helix DNA-binding domain"/>
    <property type="match status" value="1"/>
</dbReference>
<dbReference type="Gene3D" id="3.30.1490.190">
    <property type="match status" value="1"/>
</dbReference>
<dbReference type="PANTHER" id="PTHR33202">
    <property type="entry name" value="ZINC UPTAKE REGULATION PROTEIN"/>
    <property type="match status" value="1"/>
</dbReference>
<comment type="cofactor">
    <cofactor evidence="7">
        <name>Zn(2+)</name>
        <dbReference type="ChEBI" id="CHEBI:29105"/>
    </cofactor>
    <text evidence="7">Binds 1 zinc ion per subunit.</text>
</comment>
<feature type="binding site" evidence="7">
    <location>
        <position position="105"/>
    </location>
    <ligand>
        <name>Zn(2+)</name>
        <dbReference type="ChEBI" id="CHEBI:29105"/>
    </ligand>
</feature>
<dbReference type="InterPro" id="IPR043135">
    <property type="entry name" value="Fur_C"/>
</dbReference>
<keyword evidence="11" id="KW-1185">Reference proteome</keyword>
<evidence type="ECO:0000313" key="10">
    <source>
        <dbReference type="EMBL" id="MCP8900771.1"/>
    </source>
</evidence>
<evidence type="ECO:0000256" key="5">
    <source>
        <dbReference type="ARBA" id="ARBA00023125"/>
    </source>
</evidence>
<reference evidence="10" key="1">
    <citation type="submission" date="2022-05" db="EMBL/GenBank/DDBJ databases">
        <authorList>
            <person name="Sun H.-N."/>
        </authorList>
    </citation>
    <scope>NUCLEOTIDE SEQUENCE</scope>
    <source>
        <strain evidence="10">HB14</strain>
    </source>
</reference>
<dbReference type="InterPro" id="IPR036390">
    <property type="entry name" value="WH_DNA-bd_sf"/>
</dbReference>
<evidence type="ECO:0000256" key="4">
    <source>
        <dbReference type="ARBA" id="ARBA00023015"/>
    </source>
</evidence>
<feature type="binding site" evidence="7">
    <location>
        <position position="108"/>
    </location>
    <ligand>
        <name>Zn(2+)</name>
        <dbReference type="ChEBI" id="CHEBI:29105"/>
    </ligand>
</feature>
<dbReference type="SUPFAM" id="SSF46785">
    <property type="entry name" value="Winged helix' DNA-binding domain"/>
    <property type="match status" value="1"/>
</dbReference>
<feature type="compositionally biased region" description="Low complexity" evidence="9">
    <location>
        <begin position="167"/>
        <end position="180"/>
    </location>
</feature>
<comment type="similarity">
    <text evidence="1">Belongs to the Fur family.</text>
</comment>
<dbReference type="GO" id="GO:0003700">
    <property type="term" value="F:DNA-binding transcription factor activity"/>
    <property type="evidence" value="ECO:0007669"/>
    <property type="project" value="InterPro"/>
</dbReference>
<feature type="region of interest" description="Disordered" evidence="9">
    <location>
        <begin position="160"/>
        <end position="180"/>
    </location>
</feature>
<name>A0A9X2I6A5_9GAMM</name>
<feature type="binding site" evidence="7">
    <location>
        <position position="146"/>
    </location>
    <ligand>
        <name>Zn(2+)</name>
        <dbReference type="ChEBI" id="CHEBI:29105"/>
    </ligand>
</feature>
<keyword evidence="8" id="KW-0408">Iron</keyword>
<organism evidence="10 11">
    <name type="scientific">Gilvimarinus xylanilyticus</name>
    <dbReference type="NCBI Taxonomy" id="2944139"/>
    <lineage>
        <taxon>Bacteria</taxon>
        <taxon>Pseudomonadati</taxon>
        <taxon>Pseudomonadota</taxon>
        <taxon>Gammaproteobacteria</taxon>
        <taxon>Cellvibrionales</taxon>
        <taxon>Cellvibrionaceae</taxon>
        <taxon>Gilvimarinus</taxon>
    </lineage>
</organism>
<dbReference type="GO" id="GO:0008270">
    <property type="term" value="F:zinc ion binding"/>
    <property type="evidence" value="ECO:0007669"/>
    <property type="project" value="TreeGrafter"/>
</dbReference>
<comment type="caution">
    <text evidence="10">The sequence shown here is derived from an EMBL/GenBank/DDBJ whole genome shotgun (WGS) entry which is preliminary data.</text>
</comment>
<feature type="binding site" evidence="8">
    <location>
        <position position="98"/>
    </location>
    <ligand>
        <name>Fe cation</name>
        <dbReference type="ChEBI" id="CHEBI:24875"/>
    </ligand>
</feature>
<sequence length="180" mass="20170">MRTNVEKLIAQADKNCSARGTRLTVKRKQVLAGLLNCKKALSAYELIDYCEHEFGETFSAMSVYRILEFLEQEHLAHRLNLANKYVACAHICERHSHDAPQFLICQVCHKVREIIIKPDTISTLKQTVADAGFELKSPQLEMNCICNDCKDTSSKPLHCTDDSPANRARTATTTTAATSK</sequence>
<dbReference type="InterPro" id="IPR036388">
    <property type="entry name" value="WH-like_DNA-bd_sf"/>
</dbReference>
<gene>
    <name evidence="10" type="ORF">M6D89_15790</name>
</gene>
<dbReference type="AlphaFoldDB" id="A0A9X2I6A5"/>
<evidence type="ECO:0000256" key="1">
    <source>
        <dbReference type="ARBA" id="ARBA00007957"/>
    </source>
</evidence>
<dbReference type="PANTHER" id="PTHR33202:SF6">
    <property type="entry name" value="ZINC UPTAKE REGULATION PROTEIN"/>
    <property type="match status" value="1"/>
</dbReference>
<dbReference type="RefSeq" id="WP_253969065.1">
    <property type="nucleotide sequence ID" value="NZ_JAMFTH010000007.1"/>
</dbReference>
<evidence type="ECO:0000256" key="6">
    <source>
        <dbReference type="ARBA" id="ARBA00023163"/>
    </source>
</evidence>
<keyword evidence="3 7" id="KW-0862">Zinc</keyword>
<dbReference type="EMBL" id="JAMFTH010000007">
    <property type="protein sequence ID" value="MCP8900771.1"/>
    <property type="molecule type" value="Genomic_DNA"/>
</dbReference>
<keyword evidence="4" id="KW-0805">Transcription regulation</keyword>
<dbReference type="Pfam" id="PF01475">
    <property type="entry name" value="FUR"/>
    <property type="match status" value="1"/>
</dbReference>
<keyword evidence="7" id="KW-0479">Metal-binding</keyword>
<evidence type="ECO:0000256" key="9">
    <source>
        <dbReference type="SAM" id="MobiDB-lite"/>
    </source>
</evidence>
<evidence type="ECO:0000256" key="7">
    <source>
        <dbReference type="PIRSR" id="PIRSR602481-1"/>
    </source>
</evidence>
<evidence type="ECO:0000256" key="2">
    <source>
        <dbReference type="ARBA" id="ARBA00022491"/>
    </source>
</evidence>
<keyword evidence="5" id="KW-0238">DNA-binding</keyword>
<feature type="binding site" evidence="7">
    <location>
        <position position="149"/>
    </location>
    <ligand>
        <name>Zn(2+)</name>
        <dbReference type="ChEBI" id="CHEBI:29105"/>
    </ligand>
</feature>
<dbReference type="GO" id="GO:1900376">
    <property type="term" value="P:regulation of secondary metabolite biosynthetic process"/>
    <property type="evidence" value="ECO:0007669"/>
    <property type="project" value="TreeGrafter"/>
</dbReference>